<dbReference type="RefSeq" id="XP_001888369.1">
    <property type="nucleotide sequence ID" value="XM_001888334.1"/>
</dbReference>
<proteinExistence type="predicted"/>
<gene>
    <name evidence="1" type="ORF">LACBIDRAFT_312683</name>
</gene>
<organism evidence="2">
    <name type="scientific">Laccaria bicolor (strain S238N-H82 / ATCC MYA-4686)</name>
    <name type="common">Bicoloured deceiver</name>
    <name type="synonym">Laccaria laccata var. bicolor</name>
    <dbReference type="NCBI Taxonomy" id="486041"/>
    <lineage>
        <taxon>Eukaryota</taxon>
        <taxon>Fungi</taxon>
        <taxon>Dikarya</taxon>
        <taxon>Basidiomycota</taxon>
        <taxon>Agaricomycotina</taxon>
        <taxon>Agaricomycetes</taxon>
        <taxon>Agaricomycetidae</taxon>
        <taxon>Agaricales</taxon>
        <taxon>Agaricineae</taxon>
        <taxon>Hydnangiaceae</taxon>
        <taxon>Laccaria</taxon>
    </lineage>
</organism>
<evidence type="ECO:0000313" key="2">
    <source>
        <dbReference type="Proteomes" id="UP000001194"/>
    </source>
</evidence>
<dbReference type="InParanoid" id="B0DWQ7"/>
<dbReference type="EMBL" id="DS547144">
    <property type="protein sequence ID" value="EDR00974.1"/>
    <property type="molecule type" value="Genomic_DNA"/>
</dbReference>
<evidence type="ECO:0000313" key="1">
    <source>
        <dbReference type="EMBL" id="EDR00974.1"/>
    </source>
</evidence>
<dbReference type="KEGG" id="lbc:LACBIDRAFT_312683"/>
<name>B0DWQ7_LACBS</name>
<dbReference type="Proteomes" id="UP000001194">
    <property type="component" value="Unassembled WGS sequence"/>
</dbReference>
<dbReference type="AlphaFoldDB" id="B0DWQ7"/>
<dbReference type="HOGENOM" id="CLU_2622448_0_0_1"/>
<accession>B0DWQ7</accession>
<dbReference type="GeneID" id="6083975"/>
<protein>
    <submittedName>
        <fullName evidence="1">Predicted protein</fullName>
    </submittedName>
</protein>
<keyword evidence="2" id="KW-1185">Reference proteome</keyword>
<reference evidence="1 2" key="1">
    <citation type="journal article" date="2008" name="Nature">
        <title>The genome of Laccaria bicolor provides insights into mycorrhizal symbiosis.</title>
        <authorList>
            <person name="Martin F."/>
            <person name="Aerts A."/>
            <person name="Ahren D."/>
            <person name="Brun A."/>
            <person name="Danchin E.G.J."/>
            <person name="Duchaussoy F."/>
            <person name="Gibon J."/>
            <person name="Kohler A."/>
            <person name="Lindquist E."/>
            <person name="Pereda V."/>
            <person name="Salamov A."/>
            <person name="Shapiro H.J."/>
            <person name="Wuyts J."/>
            <person name="Blaudez D."/>
            <person name="Buee M."/>
            <person name="Brokstein P."/>
            <person name="Canbaeck B."/>
            <person name="Cohen D."/>
            <person name="Courty P.E."/>
            <person name="Coutinho P.M."/>
            <person name="Delaruelle C."/>
            <person name="Detter J.C."/>
            <person name="Deveau A."/>
            <person name="DiFazio S."/>
            <person name="Duplessis S."/>
            <person name="Fraissinet-Tachet L."/>
            <person name="Lucic E."/>
            <person name="Frey-Klett P."/>
            <person name="Fourrey C."/>
            <person name="Feussner I."/>
            <person name="Gay G."/>
            <person name="Grimwood J."/>
            <person name="Hoegger P.J."/>
            <person name="Jain P."/>
            <person name="Kilaru S."/>
            <person name="Labbe J."/>
            <person name="Lin Y.C."/>
            <person name="Legue V."/>
            <person name="Le Tacon F."/>
            <person name="Marmeisse R."/>
            <person name="Melayah D."/>
            <person name="Montanini B."/>
            <person name="Muratet M."/>
            <person name="Nehls U."/>
            <person name="Niculita-Hirzel H."/>
            <person name="Oudot-Le Secq M.P."/>
            <person name="Peter M."/>
            <person name="Quesneville H."/>
            <person name="Rajashekar B."/>
            <person name="Reich M."/>
            <person name="Rouhier N."/>
            <person name="Schmutz J."/>
            <person name="Yin T."/>
            <person name="Chalot M."/>
            <person name="Henrissat B."/>
            <person name="Kuees U."/>
            <person name="Lucas S."/>
            <person name="Van de Peer Y."/>
            <person name="Podila G.K."/>
            <person name="Polle A."/>
            <person name="Pukkila P.J."/>
            <person name="Richardson P.M."/>
            <person name="Rouze P."/>
            <person name="Sanders I.R."/>
            <person name="Stajich J.E."/>
            <person name="Tunlid A."/>
            <person name="Tuskan G."/>
            <person name="Grigoriev I.V."/>
        </authorList>
    </citation>
    <scope>NUCLEOTIDE SEQUENCE [LARGE SCALE GENOMIC DNA]</scope>
    <source>
        <strain evidence="2">S238N-H82 / ATCC MYA-4686</strain>
    </source>
</reference>
<sequence>MLRQTVYETVNSSWRPSCASIRINVDSFGYYFTSQNAPTNRLRNRQLFVEPSCARFPSTKTRLDTTLRPENAPTNRLRNHQLFVETFLCIDFHQ</sequence>